<evidence type="ECO:0000313" key="2">
    <source>
        <dbReference type="EMBL" id="GLR68155.1"/>
    </source>
</evidence>
<dbReference type="SUPFAM" id="SSF52540">
    <property type="entry name" value="P-loop containing nucleoside triphosphate hydrolases"/>
    <property type="match status" value="1"/>
</dbReference>
<name>A0ABQ6A6R9_9PROT</name>
<organism evidence="2 3">
    <name type="scientific">Acidocella aquatica</name>
    <dbReference type="NCBI Taxonomy" id="1922313"/>
    <lineage>
        <taxon>Bacteria</taxon>
        <taxon>Pseudomonadati</taxon>
        <taxon>Pseudomonadota</taxon>
        <taxon>Alphaproteobacteria</taxon>
        <taxon>Acetobacterales</taxon>
        <taxon>Acidocellaceae</taxon>
        <taxon>Acidocella</taxon>
    </lineage>
</organism>
<dbReference type="EMBL" id="BSOS01000079">
    <property type="protein sequence ID" value="GLR68155.1"/>
    <property type="molecule type" value="Genomic_DNA"/>
</dbReference>
<dbReference type="Proteomes" id="UP001156641">
    <property type="component" value="Unassembled WGS sequence"/>
</dbReference>
<comment type="caution">
    <text evidence="2">The sequence shown here is derived from an EMBL/GenBank/DDBJ whole genome shotgun (WGS) entry which is preliminary data.</text>
</comment>
<evidence type="ECO:0000313" key="3">
    <source>
        <dbReference type="Proteomes" id="UP001156641"/>
    </source>
</evidence>
<evidence type="ECO:0000259" key="1">
    <source>
        <dbReference type="Pfam" id="PF22688"/>
    </source>
</evidence>
<dbReference type="Gene3D" id="1.10.8.60">
    <property type="match status" value="1"/>
</dbReference>
<sequence>MKQLTLPFAESENFSAEDFCTAPSNAPARDWLARPDTWSNGRLVLWGEPGCGKSHLLHIWAAANGAAVVNGATLHGLLRPSGPVAVDDADIALEPQALLHLLNAAAEADFPVLMAARLPPARQSYRLADLTSRLRAAEAVEIRAPEDELLERLLTRLCADRQLSLSFPVRNFLLLHLPRTAAALREAVARLDRATLGEGKKITRQLAAEILSPLFELA</sequence>
<accession>A0ABQ6A6R9</accession>
<proteinExistence type="predicted"/>
<dbReference type="InterPro" id="IPR027417">
    <property type="entry name" value="P-loop_NTPase"/>
</dbReference>
<dbReference type="InterPro" id="IPR055199">
    <property type="entry name" value="Hda_lid"/>
</dbReference>
<dbReference type="RefSeq" id="WP_284258998.1">
    <property type="nucleotide sequence ID" value="NZ_BSOS01000079.1"/>
</dbReference>
<dbReference type="Pfam" id="PF22688">
    <property type="entry name" value="Hda_lid"/>
    <property type="match status" value="1"/>
</dbReference>
<dbReference type="Gene3D" id="3.40.50.300">
    <property type="entry name" value="P-loop containing nucleotide triphosphate hydrolases"/>
    <property type="match status" value="1"/>
</dbReference>
<gene>
    <name evidence="2" type="ORF">GCM10010909_28360</name>
</gene>
<reference evidence="3" key="1">
    <citation type="journal article" date="2019" name="Int. J. Syst. Evol. Microbiol.">
        <title>The Global Catalogue of Microorganisms (GCM) 10K type strain sequencing project: providing services to taxonomists for standard genome sequencing and annotation.</title>
        <authorList>
            <consortium name="The Broad Institute Genomics Platform"/>
            <consortium name="The Broad Institute Genome Sequencing Center for Infectious Disease"/>
            <person name="Wu L."/>
            <person name="Ma J."/>
        </authorList>
    </citation>
    <scope>NUCLEOTIDE SEQUENCE [LARGE SCALE GENOMIC DNA]</scope>
    <source>
        <strain evidence="3">NBRC 112502</strain>
    </source>
</reference>
<keyword evidence="3" id="KW-1185">Reference proteome</keyword>
<dbReference type="PANTHER" id="PTHR30050:SF5">
    <property type="entry name" value="DNAA REGULATORY INACTIVATOR HDA"/>
    <property type="match status" value="1"/>
</dbReference>
<protein>
    <submittedName>
        <fullName evidence="2">Chromosomal replication initiator protein DnaA</fullName>
    </submittedName>
</protein>
<dbReference type="PANTHER" id="PTHR30050">
    <property type="entry name" value="CHROMOSOMAL REPLICATION INITIATOR PROTEIN DNAA"/>
    <property type="match status" value="1"/>
</dbReference>
<feature type="domain" description="Hda lid" evidence="1">
    <location>
        <begin position="152"/>
        <end position="204"/>
    </location>
</feature>